<dbReference type="EMBL" id="JBHRTE010000048">
    <property type="protein sequence ID" value="MFC3168777.1"/>
    <property type="molecule type" value="Genomic_DNA"/>
</dbReference>
<evidence type="ECO:0000256" key="6">
    <source>
        <dbReference type="ARBA" id="ARBA00031424"/>
    </source>
</evidence>
<dbReference type="RefSeq" id="WP_207467459.1">
    <property type="nucleotide sequence ID" value="NZ_JAFNAW010000015.1"/>
</dbReference>
<dbReference type="CDD" id="cd00438">
    <property type="entry name" value="cupin_RmlC"/>
    <property type="match status" value="1"/>
</dbReference>
<dbReference type="PANTHER" id="PTHR21047:SF2">
    <property type="entry name" value="THYMIDINE DIPHOSPHO-4-KETO-RHAMNOSE 3,5-EPIMERASE"/>
    <property type="match status" value="1"/>
</dbReference>
<reference evidence="10" key="1">
    <citation type="journal article" date="2019" name="Int. J. Syst. Evol. Microbiol.">
        <title>The Global Catalogue of Microorganisms (GCM) 10K type strain sequencing project: providing services to taxonomists for standard genome sequencing and annotation.</title>
        <authorList>
            <consortium name="The Broad Institute Genomics Platform"/>
            <consortium name="The Broad Institute Genome Sequencing Center for Infectious Disease"/>
            <person name="Wu L."/>
            <person name="Ma J."/>
        </authorList>
    </citation>
    <scope>NUCLEOTIDE SEQUENCE [LARGE SCALE GENOMIC DNA]</scope>
    <source>
        <strain evidence="10">KCTC 52239</strain>
    </source>
</reference>
<dbReference type="InterPro" id="IPR011051">
    <property type="entry name" value="RmlC_Cupin_sf"/>
</dbReference>
<evidence type="ECO:0000256" key="3">
    <source>
        <dbReference type="ARBA" id="ARBA00012098"/>
    </source>
</evidence>
<keyword evidence="10" id="KW-1185">Reference proteome</keyword>
<dbReference type="EC" id="5.1.3.13" evidence="3"/>
<evidence type="ECO:0000256" key="2">
    <source>
        <dbReference type="ARBA" id="ARBA00001997"/>
    </source>
</evidence>
<evidence type="ECO:0000256" key="4">
    <source>
        <dbReference type="ARBA" id="ARBA00019595"/>
    </source>
</evidence>
<evidence type="ECO:0000313" key="10">
    <source>
        <dbReference type="Proteomes" id="UP001595557"/>
    </source>
</evidence>
<dbReference type="Proteomes" id="UP001595557">
    <property type="component" value="Unassembled WGS sequence"/>
</dbReference>
<organism evidence="9 10">
    <name type="scientific">Paracoccus fontiphilus</name>
    <dbReference type="NCBI Taxonomy" id="1815556"/>
    <lineage>
        <taxon>Bacteria</taxon>
        <taxon>Pseudomonadati</taxon>
        <taxon>Pseudomonadota</taxon>
        <taxon>Alphaproteobacteria</taxon>
        <taxon>Rhodobacterales</taxon>
        <taxon>Paracoccaceae</taxon>
        <taxon>Paracoccus</taxon>
    </lineage>
</organism>
<protein>
    <recommendedName>
        <fullName evidence="4">dTDP-4-dehydrorhamnose 3,5-epimerase</fullName>
        <ecNumber evidence="3">5.1.3.13</ecNumber>
    </recommendedName>
    <alternativeName>
        <fullName evidence="6">Thymidine diphospho-4-keto-rhamnose 3,5-epimerase</fullName>
    </alternativeName>
    <alternativeName>
        <fullName evidence="5">dTDP-4-keto-6-deoxyglucose 3,5-epimerase</fullName>
    </alternativeName>
    <alternativeName>
        <fullName evidence="7">dTDP-6-deoxy-D-xylo-4-hexulose 3,5-epimerase</fullName>
    </alternativeName>
</protein>
<comment type="function">
    <text evidence="2">Catalyzes the epimerization of the C3' and C5'positions of dTDP-6-deoxy-D-xylo-4-hexulose, forming dTDP-6-deoxy-L-lyxo-4-hexulose.</text>
</comment>
<accession>A0ABV7IDU2</accession>
<feature type="compositionally biased region" description="Basic and acidic residues" evidence="8">
    <location>
        <begin position="168"/>
        <end position="177"/>
    </location>
</feature>
<comment type="catalytic activity">
    <reaction evidence="1">
        <text>dTDP-4-dehydro-6-deoxy-alpha-D-glucose = dTDP-4-dehydro-beta-L-rhamnose</text>
        <dbReference type="Rhea" id="RHEA:16969"/>
        <dbReference type="ChEBI" id="CHEBI:57649"/>
        <dbReference type="ChEBI" id="CHEBI:62830"/>
        <dbReference type="EC" id="5.1.3.13"/>
    </reaction>
</comment>
<dbReference type="PANTHER" id="PTHR21047">
    <property type="entry name" value="DTDP-6-DEOXY-D-GLUCOSE-3,5 EPIMERASE"/>
    <property type="match status" value="1"/>
</dbReference>
<feature type="region of interest" description="Disordered" evidence="8">
    <location>
        <begin position="168"/>
        <end position="192"/>
    </location>
</feature>
<name>A0ABV7IDU2_9RHOB</name>
<gene>
    <name evidence="9" type="ORF">ACFOD7_12035</name>
</gene>
<evidence type="ECO:0000256" key="7">
    <source>
        <dbReference type="ARBA" id="ARBA00033311"/>
    </source>
</evidence>
<dbReference type="Pfam" id="PF00908">
    <property type="entry name" value="dTDP_sugar_isom"/>
    <property type="match status" value="1"/>
</dbReference>
<comment type="caution">
    <text evidence="9">The sequence shown here is derived from an EMBL/GenBank/DDBJ whole genome shotgun (WGS) entry which is preliminary data.</text>
</comment>
<proteinExistence type="predicted"/>
<evidence type="ECO:0000256" key="1">
    <source>
        <dbReference type="ARBA" id="ARBA00001298"/>
    </source>
</evidence>
<evidence type="ECO:0000256" key="8">
    <source>
        <dbReference type="SAM" id="MobiDB-lite"/>
    </source>
</evidence>
<dbReference type="InterPro" id="IPR014710">
    <property type="entry name" value="RmlC-like_jellyroll"/>
</dbReference>
<dbReference type="InterPro" id="IPR000888">
    <property type="entry name" value="RmlC-like"/>
</dbReference>
<evidence type="ECO:0000256" key="5">
    <source>
        <dbReference type="ARBA" id="ARBA00029758"/>
    </source>
</evidence>
<dbReference type="SUPFAM" id="SSF51182">
    <property type="entry name" value="RmlC-like cupins"/>
    <property type="match status" value="1"/>
</dbReference>
<dbReference type="Gene3D" id="2.60.120.10">
    <property type="entry name" value="Jelly Rolls"/>
    <property type="match status" value="1"/>
</dbReference>
<evidence type="ECO:0000313" key="9">
    <source>
        <dbReference type="EMBL" id="MFC3168777.1"/>
    </source>
</evidence>
<sequence>MKVTPLAVDGARLIASIPHDDHRGRFSRLFCRAWMQQAGLDPTVAQINHSQSSAPFTLRGLHWQDQPHAEAKLVTCLAGAIYDVIADVRPGSPSFGAWCAVSLDAGRNEAVYVPAGCAHGFLTLMPDSQVVYTSSEPHVPGLQHILRWDDPGFGIEWPARPAVLSAADRDAPDREGLGKSGAVRFPNKDFDA</sequence>